<dbReference type="EMBL" id="JANPWB010000014">
    <property type="protein sequence ID" value="KAJ1099182.1"/>
    <property type="molecule type" value="Genomic_DNA"/>
</dbReference>
<keyword evidence="1" id="KW-1133">Transmembrane helix</keyword>
<keyword evidence="1" id="KW-0812">Transmembrane</keyword>
<feature type="transmembrane region" description="Helical" evidence="1">
    <location>
        <begin position="118"/>
        <end position="136"/>
    </location>
</feature>
<dbReference type="Proteomes" id="UP001066276">
    <property type="component" value="Chromosome 10"/>
</dbReference>
<keyword evidence="3" id="KW-1185">Reference proteome</keyword>
<protein>
    <submittedName>
        <fullName evidence="2">Uncharacterized protein</fullName>
    </submittedName>
</protein>
<evidence type="ECO:0000313" key="2">
    <source>
        <dbReference type="EMBL" id="KAJ1099182.1"/>
    </source>
</evidence>
<dbReference type="AlphaFoldDB" id="A0AAV7M9N3"/>
<sequence length="139" mass="15267">MFPHTPPVYCGVPAPLPTGHGLFYLDPVPLKTVCVLWVIFVSARNRLLPTEAASKRRPPRPTTPSAAILLTSANPWASPRPHGAGPGIAHSLASPRNGYFMGDSPVAHHSRCGNPPYFFFWVWSTVSLGLVALWWCRDR</sequence>
<gene>
    <name evidence="2" type="ORF">NDU88_004286</name>
</gene>
<comment type="caution">
    <text evidence="2">The sequence shown here is derived from an EMBL/GenBank/DDBJ whole genome shotgun (WGS) entry which is preliminary data.</text>
</comment>
<keyword evidence="1" id="KW-0472">Membrane</keyword>
<organism evidence="2 3">
    <name type="scientific">Pleurodeles waltl</name>
    <name type="common">Iberian ribbed newt</name>
    <dbReference type="NCBI Taxonomy" id="8319"/>
    <lineage>
        <taxon>Eukaryota</taxon>
        <taxon>Metazoa</taxon>
        <taxon>Chordata</taxon>
        <taxon>Craniata</taxon>
        <taxon>Vertebrata</taxon>
        <taxon>Euteleostomi</taxon>
        <taxon>Amphibia</taxon>
        <taxon>Batrachia</taxon>
        <taxon>Caudata</taxon>
        <taxon>Salamandroidea</taxon>
        <taxon>Salamandridae</taxon>
        <taxon>Pleurodelinae</taxon>
        <taxon>Pleurodeles</taxon>
    </lineage>
</organism>
<evidence type="ECO:0000313" key="3">
    <source>
        <dbReference type="Proteomes" id="UP001066276"/>
    </source>
</evidence>
<reference evidence="2" key="1">
    <citation type="journal article" date="2022" name="bioRxiv">
        <title>Sequencing and chromosome-scale assembly of the giantPleurodeles waltlgenome.</title>
        <authorList>
            <person name="Brown T."/>
            <person name="Elewa A."/>
            <person name="Iarovenko S."/>
            <person name="Subramanian E."/>
            <person name="Araus A.J."/>
            <person name="Petzold A."/>
            <person name="Susuki M."/>
            <person name="Suzuki K.-i.T."/>
            <person name="Hayashi T."/>
            <person name="Toyoda A."/>
            <person name="Oliveira C."/>
            <person name="Osipova E."/>
            <person name="Leigh N.D."/>
            <person name="Simon A."/>
            <person name="Yun M.H."/>
        </authorList>
    </citation>
    <scope>NUCLEOTIDE SEQUENCE</scope>
    <source>
        <strain evidence="2">20211129_DDA</strain>
        <tissue evidence="2">Liver</tissue>
    </source>
</reference>
<proteinExistence type="predicted"/>
<name>A0AAV7M9N3_PLEWA</name>
<accession>A0AAV7M9N3</accession>
<evidence type="ECO:0000256" key="1">
    <source>
        <dbReference type="SAM" id="Phobius"/>
    </source>
</evidence>